<dbReference type="EMBL" id="JAGINW010000001">
    <property type="protein sequence ID" value="MBP2326617.1"/>
    <property type="molecule type" value="Genomic_DNA"/>
</dbReference>
<accession>A0ABS4TQC9</accession>
<gene>
    <name evidence="2" type="ORF">JOF56_007002</name>
</gene>
<sequence length="182" mass="19756">MPDPLTLGVLGGVALSEGIKFLYGQATELLKRRRERKDAKKAAEPVETPQLEGELKQPLEVDAEALERLAPDLLELRRELNEYADDLKPVDPQDPQLLATADAVRQILEAVYHQRITFRGEQREASGPLVEGRVDVTTVAGYAAAVRAKSVTSGTVHGGAKADEVQEGGRLIGVDIDRIGEP</sequence>
<reference evidence="2 3" key="1">
    <citation type="submission" date="2021-03" db="EMBL/GenBank/DDBJ databases">
        <title>Sequencing the genomes of 1000 actinobacteria strains.</title>
        <authorList>
            <person name="Klenk H.-P."/>
        </authorList>
    </citation>
    <scope>NUCLEOTIDE SEQUENCE [LARGE SCALE GENOMIC DNA]</scope>
    <source>
        <strain evidence="2 3">DSM 46670</strain>
    </source>
</reference>
<dbReference type="RefSeq" id="WP_209643665.1">
    <property type="nucleotide sequence ID" value="NZ_JAGINW010000001.1"/>
</dbReference>
<name>A0ABS4TQC9_9PSEU</name>
<keyword evidence="3" id="KW-1185">Reference proteome</keyword>
<evidence type="ECO:0000256" key="1">
    <source>
        <dbReference type="SAM" id="MobiDB-lite"/>
    </source>
</evidence>
<dbReference type="Proteomes" id="UP001519332">
    <property type="component" value="Unassembled WGS sequence"/>
</dbReference>
<feature type="region of interest" description="Disordered" evidence="1">
    <location>
        <begin position="33"/>
        <end position="54"/>
    </location>
</feature>
<organism evidence="2 3">
    <name type="scientific">Kibdelosporangium banguiense</name>
    <dbReference type="NCBI Taxonomy" id="1365924"/>
    <lineage>
        <taxon>Bacteria</taxon>
        <taxon>Bacillati</taxon>
        <taxon>Actinomycetota</taxon>
        <taxon>Actinomycetes</taxon>
        <taxon>Pseudonocardiales</taxon>
        <taxon>Pseudonocardiaceae</taxon>
        <taxon>Kibdelosporangium</taxon>
    </lineage>
</organism>
<protein>
    <submittedName>
        <fullName evidence="2">Uncharacterized protein</fullName>
    </submittedName>
</protein>
<comment type="caution">
    <text evidence="2">The sequence shown here is derived from an EMBL/GenBank/DDBJ whole genome shotgun (WGS) entry which is preliminary data.</text>
</comment>
<proteinExistence type="predicted"/>
<evidence type="ECO:0000313" key="3">
    <source>
        <dbReference type="Proteomes" id="UP001519332"/>
    </source>
</evidence>
<evidence type="ECO:0000313" key="2">
    <source>
        <dbReference type="EMBL" id="MBP2326617.1"/>
    </source>
</evidence>